<reference evidence="2" key="1">
    <citation type="journal article" date="2017" name="Nat. Ecol. Evol.">
        <title>Genome expansion and lineage-specific genetic innovations in the forest pathogenic fungi Armillaria.</title>
        <authorList>
            <person name="Sipos G."/>
            <person name="Prasanna A.N."/>
            <person name="Walter M.C."/>
            <person name="O'Connor E."/>
            <person name="Balint B."/>
            <person name="Krizsan K."/>
            <person name="Kiss B."/>
            <person name="Hess J."/>
            <person name="Varga T."/>
            <person name="Slot J."/>
            <person name="Riley R."/>
            <person name="Boka B."/>
            <person name="Rigling D."/>
            <person name="Barry K."/>
            <person name="Lee J."/>
            <person name="Mihaltcheva S."/>
            <person name="LaButti K."/>
            <person name="Lipzen A."/>
            <person name="Waldron R."/>
            <person name="Moloney N.M."/>
            <person name="Sperisen C."/>
            <person name="Kredics L."/>
            <person name="Vagvoelgyi C."/>
            <person name="Patrignani A."/>
            <person name="Fitzpatrick D."/>
            <person name="Nagy I."/>
            <person name="Doyle S."/>
            <person name="Anderson J.B."/>
            <person name="Grigoriev I.V."/>
            <person name="Gueldener U."/>
            <person name="Muensterkoetter M."/>
            <person name="Nagy L.G."/>
        </authorList>
    </citation>
    <scope>NUCLEOTIDE SEQUENCE [LARGE SCALE GENOMIC DNA]</scope>
    <source>
        <strain evidence="2">C18/9</strain>
    </source>
</reference>
<gene>
    <name evidence="1" type="ORF">ARMOST_14689</name>
</gene>
<evidence type="ECO:0000313" key="2">
    <source>
        <dbReference type="Proteomes" id="UP000219338"/>
    </source>
</evidence>
<evidence type="ECO:0000313" key="1">
    <source>
        <dbReference type="EMBL" id="SJL11286.1"/>
    </source>
</evidence>
<name>A0A284RR86_ARMOS</name>
<organism evidence="1 2">
    <name type="scientific">Armillaria ostoyae</name>
    <name type="common">Armillaria root rot fungus</name>
    <dbReference type="NCBI Taxonomy" id="47428"/>
    <lineage>
        <taxon>Eukaryota</taxon>
        <taxon>Fungi</taxon>
        <taxon>Dikarya</taxon>
        <taxon>Basidiomycota</taxon>
        <taxon>Agaricomycotina</taxon>
        <taxon>Agaricomycetes</taxon>
        <taxon>Agaricomycetidae</taxon>
        <taxon>Agaricales</taxon>
        <taxon>Marasmiineae</taxon>
        <taxon>Physalacriaceae</taxon>
        <taxon>Armillaria</taxon>
    </lineage>
</organism>
<proteinExistence type="predicted"/>
<dbReference type="EMBL" id="FUEG01000014">
    <property type="protein sequence ID" value="SJL11286.1"/>
    <property type="molecule type" value="Genomic_DNA"/>
</dbReference>
<dbReference type="Proteomes" id="UP000219338">
    <property type="component" value="Unassembled WGS sequence"/>
</dbReference>
<protein>
    <submittedName>
        <fullName evidence="1">Uncharacterized protein</fullName>
    </submittedName>
</protein>
<dbReference type="AlphaFoldDB" id="A0A284RR86"/>
<accession>A0A284RR86</accession>
<keyword evidence="2" id="KW-1185">Reference proteome</keyword>
<sequence>MSLSMQTVIDNVQQRTSTLPSSIGRFQGRPSILDDILPNFSFTLHPSHSKQEARHYQSLVEGLTSVLWTYVLISEHPDASWRQVVTYPPGMGVVELTSLHYEMLYAAAFPCNNPDPKSKIKFLCKVWSTPLPQDVRRVVFLPPVDDSTGSCIINVDYELSEVLEFMGELTTDDLSEFLMAMEDFSRTDYSDFEEIHLSHNWFHAEVLSAINGSVSGLLEEELLDEVEILLGEGGDSKANSSS</sequence>